<dbReference type="Gene3D" id="3.40.50.1110">
    <property type="entry name" value="SGNH hydrolase"/>
    <property type="match status" value="1"/>
</dbReference>
<name>D2QGD1_SPILD</name>
<dbReference type="EMBL" id="CP001769">
    <property type="protein sequence ID" value="ADB36738.1"/>
    <property type="molecule type" value="Genomic_DNA"/>
</dbReference>
<organism evidence="1 2">
    <name type="scientific">Spirosoma linguale (strain ATCC 33905 / DSM 74 / LMG 10896 / Claus 1)</name>
    <dbReference type="NCBI Taxonomy" id="504472"/>
    <lineage>
        <taxon>Bacteria</taxon>
        <taxon>Pseudomonadati</taxon>
        <taxon>Bacteroidota</taxon>
        <taxon>Cytophagia</taxon>
        <taxon>Cytophagales</taxon>
        <taxon>Cytophagaceae</taxon>
        <taxon>Spirosoma</taxon>
    </lineage>
</organism>
<dbReference type="InterPro" id="IPR036514">
    <property type="entry name" value="SGNH_hydro_sf"/>
</dbReference>
<gene>
    <name evidence="1" type="ordered locus">Slin_0675</name>
</gene>
<sequence length="406" mass="45490">MAFKSLIQYLGFDLSETNRLPTKANERDMNYPDVDAYLKAEGRPGWKLNRIVRPNTPIANNYSALSQIDPAVGFLTYIRNVRISTDRKIEVEIIWGEKNKAYALNSYAGSTRELLEPGTYHIPINSWARTTNSITPPATLYLVEIYDTQTVKSRVTVSSSVTASGTTTLTESITESATNKGVASADKSALITVNWSYGEVYDDPDDKAPFVGMWISGSSLRATPAATVKEATFMWKVRQWFRQERTTPIRIRFVSRQLPGTGSEVHAQFATQGVYDGVRPDFIFIQCGNNDTDPAVHRASYRTLLNWAKNWATTKVIVIAPHLAEYANKESLFVQFRQIEQEEIALANSPKILYMPINNVNLMADELGVYNQDGSGLHLLDKGQGWLMDGIGNGAWSSRQWLNENI</sequence>
<dbReference type="GO" id="GO:0016788">
    <property type="term" value="F:hydrolase activity, acting on ester bonds"/>
    <property type="evidence" value="ECO:0007669"/>
    <property type="project" value="UniProtKB-ARBA"/>
</dbReference>
<protein>
    <submittedName>
        <fullName evidence="1">Uncharacterized protein</fullName>
    </submittedName>
</protein>
<reference evidence="1 2" key="1">
    <citation type="journal article" date="2010" name="Stand. Genomic Sci.">
        <title>Complete genome sequence of Spirosoma linguale type strain (1).</title>
        <authorList>
            <person name="Lail K."/>
            <person name="Sikorski J."/>
            <person name="Saunders E."/>
            <person name="Lapidus A."/>
            <person name="Glavina Del Rio T."/>
            <person name="Copeland A."/>
            <person name="Tice H."/>
            <person name="Cheng J.-F."/>
            <person name="Lucas S."/>
            <person name="Nolan M."/>
            <person name="Bruce D."/>
            <person name="Goodwin L."/>
            <person name="Pitluck S."/>
            <person name="Ivanova N."/>
            <person name="Mavromatis K."/>
            <person name="Ovchinnikova G."/>
            <person name="Pati A."/>
            <person name="Chen A."/>
            <person name="Palaniappan K."/>
            <person name="Land M."/>
            <person name="Hauser L."/>
            <person name="Chang Y.-J."/>
            <person name="Jeffries C.D."/>
            <person name="Chain P."/>
            <person name="Brettin T."/>
            <person name="Detter J.C."/>
            <person name="Schuetze A."/>
            <person name="Rohde M."/>
            <person name="Tindall B.J."/>
            <person name="Goeker M."/>
            <person name="Bristow J."/>
            <person name="Eisen J.A."/>
            <person name="Markowitz V."/>
            <person name="Hugenholtz P."/>
            <person name="Kyrpides N.C."/>
            <person name="Klenk H.-P."/>
            <person name="Chen F."/>
        </authorList>
    </citation>
    <scope>NUCLEOTIDE SEQUENCE [LARGE SCALE GENOMIC DNA]</scope>
    <source>
        <strain evidence="2">ATCC 33905 / DSM 74 / LMG 10896 / Claus 1</strain>
    </source>
</reference>
<dbReference type="STRING" id="504472.Slin_0675"/>
<dbReference type="HOGENOM" id="CLU_677769_0_0_10"/>
<accession>D2QGD1</accession>
<dbReference type="KEGG" id="sli:Slin_0675"/>
<dbReference type="eggNOG" id="COG2755">
    <property type="taxonomic scope" value="Bacteria"/>
</dbReference>
<dbReference type="Proteomes" id="UP000002028">
    <property type="component" value="Chromosome"/>
</dbReference>
<dbReference type="SUPFAM" id="SSF52266">
    <property type="entry name" value="SGNH hydrolase"/>
    <property type="match status" value="1"/>
</dbReference>
<proteinExistence type="predicted"/>
<keyword evidence="2" id="KW-1185">Reference proteome</keyword>
<evidence type="ECO:0000313" key="2">
    <source>
        <dbReference type="Proteomes" id="UP000002028"/>
    </source>
</evidence>
<evidence type="ECO:0000313" key="1">
    <source>
        <dbReference type="EMBL" id="ADB36738.1"/>
    </source>
</evidence>
<dbReference type="RefSeq" id="WP_012925290.1">
    <property type="nucleotide sequence ID" value="NC_013730.1"/>
</dbReference>
<dbReference type="AlphaFoldDB" id="D2QGD1"/>